<dbReference type="PANTHER" id="PTHR11493:SF47">
    <property type="entry name" value="SULFITE REDUCTASE [NADPH] SUBUNIT BETA"/>
    <property type="match status" value="1"/>
</dbReference>
<dbReference type="GO" id="GO:0046872">
    <property type="term" value="F:metal ion binding"/>
    <property type="evidence" value="ECO:0007669"/>
    <property type="project" value="UniProtKB-KW"/>
</dbReference>
<dbReference type="GO" id="GO:0020037">
    <property type="term" value="F:heme binding"/>
    <property type="evidence" value="ECO:0007669"/>
    <property type="project" value="InterPro"/>
</dbReference>
<dbReference type="SUPFAM" id="SSF56014">
    <property type="entry name" value="Nitrite and sulphite reductase 4Fe-4S domain-like"/>
    <property type="match status" value="2"/>
</dbReference>
<dbReference type="Pfam" id="PF01077">
    <property type="entry name" value="NIR_SIR"/>
    <property type="match status" value="1"/>
</dbReference>
<keyword evidence="8" id="KW-0408">Iron</keyword>
<evidence type="ECO:0000256" key="5">
    <source>
        <dbReference type="ARBA" id="ARBA00022617"/>
    </source>
</evidence>
<dbReference type="InterPro" id="IPR006066">
    <property type="entry name" value="NO2/SO3_Rdtase_FeS/sirohaem_BS"/>
</dbReference>
<sequence>MIKEGYTSNERIKEESDFLRGNISNLLHDDSITHFPSEEEFLLKFHGITQQDNRDERLIRKKNGQGRNWLFMLRLRLPGGRITPSQWLAADTLSDQFGNGTLKLTTRQAIQIHGVVKQDLKQTMKDIHHAAITTIAASGDATRNVMVSLHPEDSGIHETVFNQAQELSRKLEPQTHAYHEIWLDAKRIYSGEEEEPLYGPGYLPRKFKIAFTLPPENDVDVYAQDLSFVAIEKEGKLLGYDILAGGGMGYAYGNPGSFPRLADIIGFCFPEQVEEVARQVLLIHKEFSTRSNRKTSRLRYTIAGKGLGWFTNELATRLPFPLQEAKPFSLSTNGDAADVPGRQTIEIEGGRIQNSNRQQLKTAFHEIASIHQGDFFITGNQNLVIDGITPDTAVRIKSIIRKYNLLPNDSGLRRNSSACTSLPFCPQALTDSERLLPKLVDELESQLKELGLWDEEISIRMTGCPNGCSRPYLAELAFVGRGPGKYNIWMGGSRRGDRLGFVYQESVSVKEIVDVLRPVFARFAAERNQGEGFGDWSIRSLHPQSL</sequence>
<dbReference type="SUPFAM" id="SSF55124">
    <property type="entry name" value="Nitrite/Sulfite reductase N-terminal domain-like"/>
    <property type="match status" value="2"/>
</dbReference>
<comment type="cofactor">
    <cofactor evidence="1">
        <name>siroheme</name>
        <dbReference type="ChEBI" id="CHEBI:60052"/>
    </cofactor>
</comment>
<dbReference type="GO" id="GO:0051539">
    <property type="term" value="F:4 iron, 4 sulfur cluster binding"/>
    <property type="evidence" value="ECO:0007669"/>
    <property type="project" value="UniProtKB-KW"/>
</dbReference>
<comment type="caution">
    <text evidence="12">The sequence shown here is derived from an EMBL/GenBank/DDBJ whole genome shotgun (WGS) entry which is preliminary data.</text>
</comment>
<feature type="domain" description="Nitrite/Sulfite reductase ferredoxin-like" evidence="11">
    <location>
        <begin position="71"/>
        <end position="128"/>
    </location>
</feature>
<evidence type="ECO:0000256" key="4">
    <source>
        <dbReference type="ARBA" id="ARBA00022485"/>
    </source>
</evidence>
<evidence type="ECO:0000256" key="6">
    <source>
        <dbReference type="ARBA" id="ARBA00022723"/>
    </source>
</evidence>
<dbReference type="GO" id="GO:0009337">
    <property type="term" value="C:sulfite reductase complex (NADPH)"/>
    <property type="evidence" value="ECO:0007669"/>
    <property type="project" value="TreeGrafter"/>
</dbReference>
<dbReference type="PANTHER" id="PTHR11493">
    <property type="entry name" value="SULFITE REDUCTASE [NADPH] SUBUNIT BETA-RELATED"/>
    <property type="match status" value="1"/>
</dbReference>
<evidence type="ECO:0000256" key="2">
    <source>
        <dbReference type="ARBA" id="ARBA00001966"/>
    </source>
</evidence>
<evidence type="ECO:0000259" key="11">
    <source>
        <dbReference type="Pfam" id="PF03460"/>
    </source>
</evidence>
<accession>A0AAX0WML4</accession>
<dbReference type="InterPro" id="IPR045169">
    <property type="entry name" value="NO2/SO3_Rdtase_4Fe4S_prot"/>
</dbReference>
<evidence type="ECO:0000313" key="12">
    <source>
        <dbReference type="EMBL" id="PND04163.1"/>
    </source>
</evidence>
<dbReference type="InterPro" id="IPR036136">
    <property type="entry name" value="Nit/Sulf_reduc_fer-like_dom_sf"/>
</dbReference>
<keyword evidence="6" id="KW-0479">Metal-binding</keyword>
<evidence type="ECO:0000256" key="3">
    <source>
        <dbReference type="ARBA" id="ARBA00010429"/>
    </source>
</evidence>
<dbReference type="GO" id="GO:0000103">
    <property type="term" value="P:sulfate assimilation"/>
    <property type="evidence" value="ECO:0007669"/>
    <property type="project" value="TreeGrafter"/>
</dbReference>
<dbReference type="InterPro" id="IPR045854">
    <property type="entry name" value="NO2/SO3_Rdtase_4Fe4S_sf"/>
</dbReference>
<dbReference type="GO" id="GO:0016002">
    <property type="term" value="F:sulfite reductase activity"/>
    <property type="evidence" value="ECO:0007669"/>
    <property type="project" value="TreeGrafter"/>
</dbReference>
<evidence type="ECO:0000313" key="13">
    <source>
        <dbReference type="Proteomes" id="UP000236075"/>
    </source>
</evidence>
<dbReference type="InterPro" id="IPR005117">
    <property type="entry name" value="NiRdtase/SiRdtase_haem-b_fer"/>
</dbReference>
<comment type="cofactor">
    <cofactor evidence="2">
        <name>[4Fe-4S] cluster</name>
        <dbReference type="ChEBI" id="CHEBI:49883"/>
    </cofactor>
</comment>
<keyword evidence="4" id="KW-0004">4Fe-4S</keyword>
<comment type="similarity">
    <text evidence="3">Belongs to the nitrite and sulfite reductase 4Fe-4S domain family.</text>
</comment>
<evidence type="ECO:0000259" key="10">
    <source>
        <dbReference type="Pfam" id="PF01077"/>
    </source>
</evidence>
<organism evidence="12 13">
    <name type="scientific">Akkermansia muciniphila</name>
    <dbReference type="NCBI Taxonomy" id="239935"/>
    <lineage>
        <taxon>Bacteria</taxon>
        <taxon>Pseudomonadati</taxon>
        <taxon>Verrucomicrobiota</taxon>
        <taxon>Verrucomicrobiia</taxon>
        <taxon>Verrucomicrobiales</taxon>
        <taxon>Akkermansiaceae</taxon>
        <taxon>Akkermansia</taxon>
    </lineage>
</organism>
<evidence type="ECO:0000256" key="8">
    <source>
        <dbReference type="ARBA" id="ARBA00023004"/>
    </source>
</evidence>
<evidence type="ECO:0000256" key="9">
    <source>
        <dbReference type="ARBA" id="ARBA00023014"/>
    </source>
</evidence>
<keyword evidence="5" id="KW-0349">Heme</keyword>
<evidence type="ECO:0000256" key="7">
    <source>
        <dbReference type="ARBA" id="ARBA00023002"/>
    </source>
</evidence>
<reference evidence="12 13" key="1">
    <citation type="journal article" date="2017" name="BMC Genomics">
        <title>Genome sequencing of 39 Akkermansia muciniphila isolates reveals its population structure, genomic and functional diverisity, and global distribution in mammalian gut microbiotas.</title>
        <authorList>
            <person name="Guo X."/>
            <person name="Li S."/>
            <person name="Zhang J."/>
            <person name="Wu F."/>
            <person name="Li X."/>
            <person name="Wu D."/>
            <person name="Zhang M."/>
            <person name="Ou Z."/>
            <person name="Jie Z."/>
            <person name="Yan Q."/>
            <person name="Li P."/>
            <person name="Yi J."/>
            <person name="Peng Y."/>
        </authorList>
    </citation>
    <scope>NUCLEOTIDE SEQUENCE [LARGE SCALE GENOMIC DNA]</scope>
    <source>
        <strain evidence="12 13">GP28</strain>
    </source>
</reference>
<dbReference type="PRINTS" id="PR00397">
    <property type="entry name" value="SIROHAEM"/>
</dbReference>
<dbReference type="GO" id="GO:0050311">
    <property type="term" value="F:sulfite reductase (ferredoxin) activity"/>
    <property type="evidence" value="ECO:0007669"/>
    <property type="project" value="TreeGrafter"/>
</dbReference>
<proteinExistence type="inferred from homology"/>
<dbReference type="Gene3D" id="3.90.480.10">
    <property type="entry name" value="Sulfite Reductase Hemoprotein,Domain 2"/>
    <property type="match status" value="1"/>
</dbReference>
<dbReference type="Pfam" id="PF03460">
    <property type="entry name" value="NIR_SIR_ferr"/>
    <property type="match status" value="1"/>
</dbReference>
<dbReference type="Proteomes" id="UP000236075">
    <property type="component" value="Unassembled WGS sequence"/>
</dbReference>
<gene>
    <name evidence="12" type="ORF">CXT95_05200</name>
</gene>
<protein>
    <submittedName>
        <fullName evidence="12">NADPH-dependent assimilatory sulfite reductase hemoprotein subunit</fullName>
    </submittedName>
</protein>
<dbReference type="EMBL" id="PJLB01000005">
    <property type="protein sequence ID" value="PND04163.1"/>
    <property type="molecule type" value="Genomic_DNA"/>
</dbReference>
<keyword evidence="9" id="KW-0411">Iron-sulfur</keyword>
<dbReference type="AlphaFoldDB" id="A0AAX0WML4"/>
<dbReference type="PROSITE" id="PS00365">
    <property type="entry name" value="NIR_SIR"/>
    <property type="match status" value="1"/>
</dbReference>
<dbReference type="InterPro" id="IPR006067">
    <property type="entry name" value="NO2/SO3_Rdtase_4Fe4S_dom"/>
</dbReference>
<keyword evidence="7" id="KW-0560">Oxidoreductase</keyword>
<dbReference type="RefSeq" id="WP_102748230.1">
    <property type="nucleotide sequence ID" value="NZ_PJLB01000005.1"/>
</dbReference>
<evidence type="ECO:0000256" key="1">
    <source>
        <dbReference type="ARBA" id="ARBA00001929"/>
    </source>
</evidence>
<dbReference type="NCBIfam" id="NF010029">
    <property type="entry name" value="PRK13504.1"/>
    <property type="match status" value="1"/>
</dbReference>
<feature type="domain" description="Nitrite/sulphite reductase 4Fe-4S" evidence="10">
    <location>
        <begin position="168"/>
        <end position="319"/>
    </location>
</feature>
<name>A0AAX0WML4_9BACT</name>
<dbReference type="Gene3D" id="3.30.413.10">
    <property type="entry name" value="Sulfite Reductase Hemoprotein, domain 1"/>
    <property type="match status" value="2"/>
</dbReference>